<keyword evidence="7" id="KW-0539">Nucleus</keyword>
<keyword evidence="5" id="KW-0811">Translocation</keyword>
<feature type="region of interest" description="Disordered" evidence="8">
    <location>
        <begin position="131"/>
        <end position="163"/>
    </location>
</feature>
<evidence type="ECO:0000256" key="3">
    <source>
        <dbReference type="ARBA" id="ARBA00022816"/>
    </source>
</evidence>
<feature type="region of interest" description="Disordered" evidence="8">
    <location>
        <begin position="236"/>
        <end position="257"/>
    </location>
</feature>
<feature type="compositionally biased region" description="Basic and acidic residues" evidence="8">
    <location>
        <begin position="1"/>
        <end position="29"/>
    </location>
</feature>
<evidence type="ECO:0000256" key="5">
    <source>
        <dbReference type="ARBA" id="ARBA00023010"/>
    </source>
</evidence>
<dbReference type="GO" id="GO:0005643">
    <property type="term" value="C:nuclear pore"/>
    <property type="evidence" value="ECO:0007669"/>
    <property type="project" value="UniProtKB-SubCell"/>
</dbReference>
<evidence type="ECO:0000256" key="7">
    <source>
        <dbReference type="ARBA" id="ARBA00023242"/>
    </source>
</evidence>
<dbReference type="EMBL" id="JH795857">
    <property type="protein sequence ID" value="EJU04780.1"/>
    <property type="molecule type" value="Genomic_DNA"/>
</dbReference>
<evidence type="ECO:0000256" key="8">
    <source>
        <dbReference type="SAM" id="MobiDB-lite"/>
    </source>
</evidence>
<feature type="region of interest" description="Disordered" evidence="8">
    <location>
        <begin position="1"/>
        <end position="111"/>
    </location>
</feature>
<feature type="compositionally biased region" description="Polar residues" evidence="8">
    <location>
        <begin position="84"/>
        <end position="99"/>
    </location>
</feature>
<keyword evidence="3" id="KW-0509">mRNA transport</keyword>
<feature type="non-terminal residue" evidence="9">
    <location>
        <position position="508"/>
    </location>
</feature>
<proteinExistence type="predicted"/>
<dbReference type="GeneID" id="63692198"/>
<dbReference type="AlphaFoldDB" id="M5G999"/>
<dbReference type="InterPro" id="IPR024882">
    <property type="entry name" value="NUP58/p45/49"/>
</dbReference>
<protein>
    <submittedName>
        <fullName evidence="9">Uncharacterized protein</fullName>
    </submittedName>
</protein>
<evidence type="ECO:0000313" key="9">
    <source>
        <dbReference type="EMBL" id="EJU04780.1"/>
    </source>
</evidence>
<dbReference type="RefSeq" id="XP_040631674.1">
    <property type="nucleotide sequence ID" value="XM_040777136.1"/>
</dbReference>
<dbReference type="GO" id="GO:0051028">
    <property type="term" value="P:mRNA transport"/>
    <property type="evidence" value="ECO:0007669"/>
    <property type="project" value="UniProtKB-KW"/>
</dbReference>
<dbReference type="GO" id="GO:0017056">
    <property type="term" value="F:structural constituent of nuclear pore"/>
    <property type="evidence" value="ECO:0007669"/>
    <property type="project" value="InterPro"/>
</dbReference>
<dbReference type="PANTHER" id="PTHR13437:SF2">
    <property type="entry name" value="NUCLEOPORIN P58_P45"/>
    <property type="match status" value="1"/>
</dbReference>
<dbReference type="Proteomes" id="UP000030653">
    <property type="component" value="Unassembled WGS sequence"/>
</dbReference>
<accession>M5G999</accession>
<evidence type="ECO:0000256" key="2">
    <source>
        <dbReference type="ARBA" id="ARBA00022448"/>
    </source>
</evidence>
<comment type="subcellular location">
    <subcellularLocation>
        <location evidence="1">Nucleus</location>
        <location evidence="1">Nuclear pore complex</location>
    </subcellularLocation>
</comment>
<keyword evidence="10" id="KW-1185">Reference proteome</keyword>
<dbReference type="GO" id="GO:0015031">
    <property type="term" value="P:protein transport"/>
    <property type="evidence" value="ECO:0007669"/>
    <property type="project" value="UniProtKB-KW"/>
</dbReference>
<keyword evidence="6" id="KW-0906">Nuclear pore complex</keyword>
<dbReference type="GO" id="GO:0008139">
    <property type="term" value="F:nuclear localization sequence binding"/>
    <property type="evidence" value="ECO:0007669"/>
    <property type="project" value="InterPro"/>
</dbReference>
<feature type="compositionally biased region" description="Low complexity" evidence="8">
    <location>
        <begin position="236"/>
        <end position="254"/>
    </location>
</feature>
<sequence length="508" mass="52920">MTDEERAKQAAKEARAAEREAREAEELARQPKAATGMCLFSASTSTPGQPASAPAANGIQLPSLPGAGGSLGTTNAGLGLLGSQTQANQSATPKPTLSLFSGAPDPLNAAANTATTQPAAGGLSVLGAAGNAQRPTLGSMPALGPTTQSNNPPAAPTAPTANRFGAFQFPKPAATTSTAGQAPTSMFNRTTMAPASQTPSLFPQPATTQPQSTSLFGAPAATSAFGQRAASGSTSFFGQLQQQQPQQTSVFGQPSGAFGASTGGTLGLSQLTQSMRAPPQQLGTAAPPPLQAQTVTKAARYDDLSEADKMVVKEIDEHIRACMDVAKELKASTLGEDINSLSQSIKRVQIDATIVKDNYAVAEVVTRQVQTQMDSDLKDATAAVGIIDKFNANPKQPGHAPWQSEYPVKYFARTEAQMRSRLHSAKNTMQQIESLLRDSYRHEQRSAKEISNAMGNQTDALLALAGQTADLDAKAQQLKGDYTRLYRAKTGSSRDPFVDVPGRPVGPA</sequence>
<dbReference type="HOGENOM" id="CLU_536376_0_0_1"/>
<name>M5G999_DACPD</name>
<feature type="region of interest" description="Disordered" evidence="8">
    <location>
        <begin position="194"/>
        <end position="213"/>
    </location>
</feature>
<gene>
    <name evidence="9" type="ORF">DACRYDRAFT_93209</name>
</gene>
<keyword evidence="4" id="KW-0653">Protein transport</keyword>
<dbReference type="OrthoDB" id="2538017at2759"/>
<organism evidence="9 10">
    <name type="scientific">Dacryopinax primogenitus (strain DJM 731)</name>
    <name type="common">Brown rot fungus</name>
    <dbReference type="NCBI Taxonomy" id="1858805"/>
    <lineage>
        <taxon>Eukaryota</taxon>
        <taxon>Fungi</taxon>
        <taxon>Dikarya</taxon>
        <taxon>Basidiomycota</taxon>
        <taxon>Agaricomycotina</taxon>
        <taxon>Dacrymycetes</taxon>
        <taxon>Dacrymycetales</taxon>
        <taxon>Dacrymycetaceae</taxon>
        <taxon>Dacryopinax</taxon>
    </lineage>
</organism>
<reference evidence="9 10" key="1">
    <citation type="journal article" date="2012" name="Science">
        <title>The Paleozoic origin of enzymatic lignin decomposition reconstructed from 31 fungal genomes.</title>
        <authorList>
            <person name="Floudas D."/>
            <person name="Binder M."/>
            <person name="Riley R."/>
            <person name="Barry K."/>
            <person name="Blanchette R.A."/>
            <person name="Henrissat B."/>
            <person name="Martinez A.T."/>
            <person name="Otillar R."/>
            <person name="Spatafora J.W."/>
            <person name="Yadav J.S."/>
            <person name="Aerts A."/>
            <person name="Benoit I."/>
            <person name="Boyd A."/>
            <person name="Carlson A."/>
            <person name="Copeland A."/>
            <person name="Coutinho P.M."/>
            <person name="de Vries R.P."/>
            <person name="Ferreira P."/>
            <person name="Findley K."/>
            <person name="Foster B."/>
            <person name="Gaskell J."/>
            <person name="Glotzer D."/>
            <person name="Gorecki P."/>
            <person name="Heitman J."/>
            <person name="Hesse C."/>
            <person name="Hori C."/>
            <person name="Igarashi K."/>
            <person name="Jurgens J.A."/>
            <person name="Kallen N."/>
            <person name="Kersten P."/>
            <person name="Kohler A."/>
            <person name="Kuees U."/>
            <person name="Kumar T.K.A."/>
            <person name="Kuo A."/>
            <person name="LaButti K."/>
            <person name="Larrondo L.F."/>
            <person name="Lindquist E."/>
            <person name="Ling A."/>
            <person name="Lombard V."/>
            <person name="Lucas S."/>
            <person name="Lundell T."/>
            <person name="Martin R."/>
            <person name="McLaughlin D.J."/>
            <person name="Morgenstern I."/>
            <person name="Morin E."/>
            <person name="Murat C."/>
            <person name="Nagy L.G."/>
            <person name="Nolan M."/>
            <person name="Ohm R.A."/>
            <person name="Patyshakuliyeva A."/>
            <person name="Rokas A."/>
            <person name="Ruiz-Duenas F.J."/>
            <person name="Sabat G."/>
            <person name="Salamov A."/>
            <person name="Samejima M."/>
            <person name="Schmutz J."/>
            <person name="Slot J.C."/>
            <person name="St John F."/>
            <person name="Stenlid J."/>
            <person name="Sun H."/>
            <person name="Sun S."/>
            <person name="Syed K."/>
            <person name="Tsang A."/>
            <person name="Wiebenga A."/>
            <person name="Young D."/>
            <person name="Pisabarro A."/>
            <person name="Eastwood D.C."/>
            <person name="Martin F."/>
            <person name="Cullen D."/>
            <person name="Grigoriev I.V."/>
            <person name="Hibbett D.S."/>
        </authorList>
    </citation>
    <scope>NUCLEOTIDE SEQUENCE [LARGE SCALE GENOMIC DNA]</scope>
    <source>
        <strain evidence="9 10">DJM-731 SS1</strain>
    </source>
</reference>
<evidence type="ECO:0000313" key="10">
    <source>
        <dbReference type="Proteomes" id="UP000030653"/>
    </source>
</evidence>
<feature type="compositionally biased region" description="Low complexity" evidence="8">
    <location>
        <begin position="72"/>
        <end position="83"/>
    </location>
</feature>
<evidence type="ECO:0000256" key="1">
    <source>
        <dbReference type="ARBA" id="ARBA00004567"/>
    </source>
</evidence>
<dbReference type="Gene3D" id="6.10.140.1350">
    <property type="match status" value="1"/>
</dbReference>
<dbReference type="STRING" id="1858805.M5G999"/>
<dbReference type="PANTHER" id="PTHR13437">
    <property type="entry name" value="NUCLEOPORIN P58/P45 NUCLEOPORIN-LIKE PROTEIN 1"/>
    <property type="match status" value="1"/>
</dbReference>
<feature type="compositionally biased region" description="Low complexity" evidence="8">
    <location>
        <begin position="145"/>
        <end position="162"/>
    </location>
</feature>
<evidence type="ECO:0000256" key="6">
    <source>
        <dbReference type="ARBA" id="ARBA00023132"/>
    </source>
</evidence>
<keyword evidence="2" id="KW-0813">Transport</keyword>
<evidence type="ECO:0000256" key="4">
    <source>
        <dbReference type="ARBA" id="ARBA00022927"/>
    </source>
</evidence>
<dbReference type="OMA" id="ARIMHAQ"/>